<keyword evidence="8" id="KW-0862">Zinc</keyword>
<evidence type="ECO:0000256" key="9">
    <source>
        <dbReference type="PIRSR" id="PIRSR000112-2"/>
    </source>
</evidence>
<feature type="binding site" evidence="8">
    <location>
        <position position="170"/>
    </location>
    <ligand>
        <name>glycerol</name>
        <dbReference type="ChEBI" id="CHEBI:17754"/>
    </ligand>
</feature>
<comment type="cofactor">
    <cofactor evidence="8">
        <name>Zn(2+)</name>
        <dbReference type="ChEBI" id="CHEBI:29105"/>
    </cofactor>
    <text evidence="8">Binds 1 zinc ion per subunit.</text>
</comment>
<evidence type="ECO:0000256" key="3">
    <source>
        <dbReference type="ARBA" id="ARBA00023027"/>
    </source>
</evidence>
<evidence type="ECO:0000313" key="13">
    <source>
        <dbReference type="Proteomes" id="UP000542720"/>
    </source>
</evidence>
<keyword evidence="1 8" id="KW-0479">Metal-binding</keyword>
<evidence type="ECO:0000256" key="8">
    <source>
        <dbReference type="PIRSR" id="PIRSR000112-1"/>
    </source>
</evidence>
<keyword evidence="13" id="KW-1185">Reference proteome</keyword>
<feature type="binding site" evidence="8">
    <location>
        <position position="253"/>
    </location>
    <ligand>
        <name>glycerol</name>
        <dbReference type="ChEBI" id="CHEBI:17754"/>
    </ligand>
</feature>
<dbReference type="Proteomes" id="UP000542720">
    <property type="component" value="Unassembled WGS sequence"/>
</dbReference>
<comment type="pathway">
    <text evidence="4">Polyol metabolism; glycerol fermentation; glycerone phosphate from glycerol (oxidative route): step 1/2.</text>
</comment>
<dbReference type="Pfam" id="PF00465">
    <property type="entry name" value="Fe-ADH"/>
    <property type="match status" value="1"/>
</dbReference>
<feature type="binding site" evidence="10">
    <location>
        <position position="36"/>
    </location>
    <ligand>
        <name>NAD(+)</name>
        <dbReference type="ChEBI" id="CHEBI:57540"/>
    </ligand>
</feature>
<dbReference type="CDD" id="cd08170">
    <property type="entry name" value="GlyDH"/>
    <property type="match status" value="1"/>
</dbReference>
<dbReference type="Gene3D" id="1.20.1090.10">
    <property type="entry name" value="Dehydroquinate synthase-like - alpha domain"/>
    <property type="match status" value="1"/>
</dbReference>
<feature type="binding site" evidence="9">
    <location>
        <position position="120"/>
    </location>
    <ligand>
        <name>glycerol</name>
        <dbReference type="ChEBI" id="CHEBI:17754"/>
    </ligand>
</feature>
<evidence type="ECO:0000259" key="11">
    <source>
        <dbReference type="Pfam" id="PF00465"/>
    </source>
</evidence>
<keyword evidence="3 10" id="KW-0520">NAD</keyword>
<feature type="domain" description="Alcohol dehydrogenase iron-type/glycerol dehydrogenase GldA" evidence="11">
    <location>
        <begin position="8"/>
        <end position="153"/>
    </location>
</feature>
<proteinExistence type="predicted"/>
<dbReference type="InterPro" id="IPR001670">
    <property type="entry name" value="ADH_Fe/GldA"/>
</dbReference>
<evidence type="ECO:0000256" key="6">
    <source>
        <dbReference type="ARBA" id="ARBA00040132"/>
    </source>
</evidence>
<dbReference type="PIRSF" id="PIRSF000112">
    <property type="entry name" value="Glycerol_dehydrogenase"/>
    <property type="match status" value="1"/>
</dbReference>
<dbReference type="PANTHER" id="PTHR43616">
    <property type="entry name" value="GLYCEROL DEHYDROGENASE"/>
    <property type="match status" value="1"/>
</dbReference>
<feature type="binding site" evidence="8">
    <location>
        <position position="270"/>
    </location>
    <ligand>
        <name>glycerol</name>
        <dbReference type="ChEBI" id="CHEBI:17754"/>
    </ligand>
</feature>
<evidence type="ECO:0000256" key="4">
    <source>
        <dbReference type="ARBA" id="ARBA00037918"/>
    </source>
</evidence>
<dbReference type="InterPro" id="IPR016205">
    <property type="entry name" value="Glycerol_DH"/>
</dbReference>
<dbReference type="GO" id="GO:0008888">
    <property type="term" value="F:glycerol dehydrogenase (NAD+) activity"/>
    <property type="evidence" value="ECO:0007669"/>
    <property type="project" value="UniProtKB-EC"/>
</dbReference>
<evidence type="ECO:0000256" key="1">
    <source>
        <dbReference type="ARBA" id="ARBA00022723"/>
    </source>
</evidence>
<feature type="binding site" evidence="10">
    <location>
        <begin position="115"/>
        <end position="118"/>
    </location>
    <ligand>
        <name>NAD(+)</name>
        <dbReference type="ChEBI" id="CHEBI:57540"/>
    </ligand>
</feature>
<evidence type="ECO:0000256" key="2">
    <source>
        <dbReference type="ARBA" id="ARBA00023002"/>
    </source>
</evidence>
<feature type="binding site" evidence="10">
    <location>
        <position position="124"/>
    </location>
    <ligand>
        <name>NAD(+)</name>
        <dbReference type="ChEBI" id="CHEBI:57540"/>
    </ligand>
</feature>
<organism evidence="12 13">
    <name type="scientific">Aquipseudomonas ullengensis</name>
    <dbReference type="NCBI Taxonomy" id="2759166"/>
    <lineage>
        <taxon>Bacteria</taxon>
        <taxon>Pseudomonadati</taxon>
        <taxon>Pseudomonadota</taxon>
        <taxon>Gammaproteobacteria</taxon>
        <taxon>Pseudomonadales</taxon>
        <taxon>Pseudomonadaceae</taxon>
        <taxon>Aquipseudomonas</taxon>
    </lineage>
</organism>
<dbReference type="RefSeq" id="WP_183090931.1">
    <property type="nucleotide sequence ID" value="NZ_JACJUD010000008.1"/>
</dbReference>
<sequence length="361" mass="38077">MRIFAATSRYVQGAGALDDLGRYCRPLGSHAFVITDADMAKLLGARVTASFETAEMASSLEVFPGEITHAAIAELAGRARDFGADMIVGLGGGKALDTAKGVALKLGARSVSVPTIASNDGPASAAIAVYDEHHIMQDILHLPRNPELVLADTQVIANAPVRFLRAGIGDAISKKFEAEACAAAGATTLLGTPASLTGLMAADACYQIIRQHAVAAVRAVEQKQVNDDLEALVEATVLLSTLSFENGGLSLAHALARGFSYLERARGTLHGDHVAYGLLVQLVMEKRSQDFILELCGFFREVGLPTRLADFGLEQPTATEIRELAEKSMVSPSAARFAPPVDADQLEVAIRQVEAITAAQN</sequence>
<gene>
    <name evidence="12" type="ORF">H3H51_20465</name>
</gene>
<dbReference type="GO" id="GO:0046872">
    <property type="term" value="F:metal ion binding"/>
    <property type="evidence" value="ECO:0007669"/>
    <property type="project" value="UniProtKB-KW"/>
</dbReference>
<evidence type="ECO:0000256" key="10">
    <source>
        <dbReference type="PIRSR" id="PIRSR000112-3"/>
    </source>
</evidence>
<comment type="caution">
    <text evidence="12">The sequence shown here is derived from an EMBL/GenBank/DDBJ whole genome shotgun (WGS) entry which is preliminary data.</text>
</comment>
<protein>
    <recommendedName>
        <fullName evidence="6">Glycerol dehydrogenase</fullName>
        <ecNumber evidence="5">1.1.1.6</ecNumber>
    </recommendedName>
</protein>
<dbReference type="AlphaFoldDB" id="A0A7W4QBW3"/>
<dbReference type="SUPFAM" id="SSF56796">
    <property type="entry name" value="Dehydroquinate synthase-like"/>
    <property type="match status" value="1"/>
</dbReference>
<evidence type="ECO:0000256" key="5">
    <source>
        <dbReference type="ARBA" id="ARBA00039147"/>
    </source>
</evidence>
<accession>A0A7W4QBW3</accession>
<evidence type="ECO:0000256" key="7">
    <source>
        <dbReference type="ARBA" id="ARBA00049006"/>
    </source>
</evidence>
<dbReference type="EMBL" id="JACJUD010000008">
    <property type="protein sequence ID" value="MBB2497402.1"/>
    <property type="molecule type" value="Genomic_DNA"/>
</dbReference>
<name>A0A7W4QBW3_9GAMM</name>
<reference evidence="12 13" key="1">
    <citation type="submission" date="2020-08" db="EMBL/GenBank/DDBJ databases">
        <authorList>
            <person name="Kim C.M."/>
        </authorList>
    </citation>
    <scope>NUCLEOTIDE SEQUENCE [LARGE SCALE GENOMIC DNA]</scope>
    <source>
        <strain evidence="12 13">UL070</strain>
    </source>
</reference>
<keyword evidence="2" id="KW-0560">Oxidoreductase</keyword>
<dbReference type="Gene3D" id="3.40.50.1970">
    <property type="match status" value="1"/>
</dbReference>
<comment type="catalytic activity">
    <reaction evidence="7">
        <text>glycerol + NAD(+) = dihydroxyacetone + NADH + H(+)</text>
        <dbReference type="Rhea" id="RHEA:13769"/>
        <dbReference type="ChEBI" id="CHEBI:15378"/>
        <dbReference type="ChEBI" id="CHEBI:16016"/>
        <dbReference type="ChEBI" id="CHEBI:17754"/>
        <dbReference type="ChEBI" id="CHEBI:57540"/>
        <dbReference type="ChEBI" id="CHEBI:57945"/>
        <dbReference type="EC" id="1.1.1.6"/>
    </reaction>
</comment>
<feature type="binding site" evidence="10">
    <location>
        <begin position="93"/>
        <end position="97"/>
    </location>
    <ligand>
        <name>NAD(+)</name>
        <dbReference type="ChEBI" id="CHEBI:57540"/>
    </ligand>
</feature>
<dbReference type="PANTHER" id="PTHR43616:SF5">
    <property type="entry name" value="GLYCEROL DEHYDROGENASE 1"/>
    <property type="match status" value="1"/>
</dbReference>
<dbReference type="EC" id="1.1.1.6" evidence="5"/>
<evidence type="ECO:0000313" key="12">
    <source>
        <dbReference type="EMBL" id="MBB2497402.1"/>
    </source>
</evidence>
<feature type="binding site" evidence="10">
    <location>
        <position position="130"/>
    </location>
    <ligand>
        <name>NAD(+)</name>
        <dbReference type="ChEBI" id="CHEBI:57540"/>
    </ligand>
</feature>
<dbReference type="NCBIfam" id="NF006941">
    <property type="entry name" value="PRK09423.1"/>
    <property type="match status" value="1"/>
</dbReference>